<dbReference type="RefSeq" id="XP_056844032.1">
    <property type="nucleotide sequence ID" value="XM_056988052.1"/>
</dbReference>
<keyword evidence="1" id="KW-1185">Reference proteome</keyword>
<evidence type="ECO:0000313" key="3">
    <source>
        <dbReference type="RefSeq" id="XP_056844032.1"/>
    </source>
</evidence>
<evidence type="ECO:0000313" key="2">
    <source>
        <dbReference type="RefSeq" id="XP_018435217.1"/>
    </source>
</evidence>
<dbReference type="InterPro" id="IPR013083">
    <property type="entry name" value="Znf_RING/FYVE/PHD"/>
</dbReference>
<dbReference type="KEGG" id="rsz:108807426"/>
<evidence type="ECO:0000313" key="1">
    <source>
        <dbReference type="Proteomes" id="UP000504610"/>
    </source>
</evidence>
<gene>
    <name evidence="2 3" type="primary">LOC108807426</name>
</gene>
<reference evidence="2 3" key="2">
    <citation type="submission" date="2025-04" db="UniProtKB">
        <authorList>
            <consortium name="RefSeq"/>
        </authorList>
    </citation>
    <scope>IDENTIFICATION</scope>
    <source>
        <tissue evidence="2 3">Leaf</tissue>
    </source>
</reference>
<proteinExistence type="predicted"/>
<dbReference type="Proteomes" id="UP000504610">
    <property type="component" value="Chromosome 6"/>
</dbReference>
<dbReference type="GeneID" id="108807426"/>
<dbReference type="AlphaFoldDB" id="A0A6J0JHV2"/>
<organism evidence="1 2">
    <name type="scientific">Raphanus sativus</name>
    <name type="common">Radish</name>
    <name type="synonym">Raphanus raphanistrum var. sativus</name>
    <dbReference type="NCBI Taxonomy" id="3726"/>
    <lineage>
        <taxon>Eukaryota</taxon>
        <taxon>Viridiplantae</taxon>
        <taxon>Streptophyta</taxon>
        <taxon>Embryophyta</taxon>
        <taxon>Tracheophyta</taxon>
        <taxon>Spermatophyta</taxon>
        <taxon>Magnoliopsida</taxon>
        <taxon>eudicotyledons</taxon>
        <taxon>Gunneridae</taxon>
        <taxon>Pentapetalae</taxon>
        <taxon>rosids</taxon>
        <taxon>malvids</taxon>
        <taxon>Brassicales</taxon>
        <taxon>Brassicaceae</taxon>
        <taxon>Brassiceae</taxon>
        <taxon>Raphanus</taxon>
    </lineage>
</organism>
<name>A0A6J0JHV2_RAPSA</name>
<dbReference type="Gene3D" id="3.30.40.10">
    <property type="entry name" value="Zinc/RING finger domain, C3HC4 (zinc finger)"/>
    <property type="match status" value="1"/>
</dbReference>
<dbReference type="SUPFAM" id="SSF57850">
    <property type="entry name" value="RING/U-box"/>
    <property type="match status" value="1"/>
</dbReference>
<protein>
    <submittedName>
        <fullName evidence="2 3">Probable E3 ubiquitin-protein ligase ARI5</fullName>
    </submittedName>
</protein>
<sequence>MEEEVEPEPHATINRLVNRIRVSKDRATILLVLYDWDEKKFNGEFLLSDEYASIASRFVRPPSFTSSTRTCSRCNAFTLSKNLGCGHHLCGQCFAGLIESPILEGGLVMMCPNYDCGKFLSLHLLRDHLSSEAREKYDISLKMSYQAIFPETVWNRAVCFVRSSATSLATSLLDIGVQGFKAALRARRDEICMVAIMAIVHLLE</sequence>
<reference evidence="1" key="1">
    <citation type="journal article" date="2019" name="Database">
        <title>The radish genome database (RadishGD): an integrated information resource for radish genomics.</title>
        <authorList>
            <person name="Yu H.J."/>
            <person name="Baek S."/>
            <person name="Lee Y.J."/>
            <person name="Cho A."/>
            <person name="Mun J.H."/>
        </authorList>
    </citation>
    <scope>NUCLEOTIDE SEQUENCE [LARGE SCALE GENOMIC DNA]</scope>
    <source>
        <strain evidence="1">cv. WK10039</strain>
    </source>
</reference>
<dbReference type="OrthoDB" id="1062910at2759"/>
<dbReference type="RefSeq" id="XP_018435217.1">
    <property type="nucleotide sequence ID" value="XM_018579715.2"/>
</dbReference>
<accession>A0A6J0JHV2</accession>